<evidence type="ECO:0000256" key="2">
    <source>
        <dbReference type="ARBA" id="ARBA00012438"/>
    </source>
</evidence>
<dbReference type="PROSITE" id="PS01124">
    <property type="entry name" value="HTH_ARAC_FAMILY_2"/>
    <property type="match status" value="1"/>
</dbReference>
<dbReference type="InterPro" id="IPR003594">
    <property type="entry name" value="HATPase_dom"/>
</dbReference>
<keyword evidence="9" id="KW-0732">Signal</keyword>
<dbReference type="InterPro" id="IPR011110">
    <property type="entry name" value="Reg_prop"/>
</dbReference>
<dbReference type="InterPro" id="IPR011006">
    <property type="entry name" value="CheY-like_superfamily"/>
</dbReference>
<dbReference type="Pfam" id="PF00072">
    <property type="entry name" value="Response_reg"/>
    <property type="match status" value="1"/>
</dbReference>
<feature type="transmembrane region" description="Helical" evidence="8">
    <location>
        <begin position="801"/>
        <end position="823"/>
    </location>
</feature>
<dbReference type="PROSITE" id="PS50110">
    <property type="entry name" value="RESPONSE_REGULATORY"/>
    <property type="match status" value="1"/>
</dbReference>
<evidence type="ECO:0000256" key="7">
    <source>
        <dbReference type="PROSITE-ProRule" id="PRU00169"/>
    </source>
</evidence>
<dbReference type="InterPro" id="IPR004358">
    <property type="entry name" value="Sig_transdc_His_kin-like_C"/>
</dbReference>
<sequence length="1358" mass="154874">MLTFMNPNKLLFFLLLCCAIGAHAQKPNISFNHLTVENGLSQSSVLSITQDSMGFMWFGTKDGLNKFNTQNFEIYKYHRKDKSSLTSSQNINALLTDRKGNLWVGTQKGLNLYLPKSNSFKRFQYHKKQKNSLSNNVIRCIYEDRQGHIWVGTDSGLNKLVGQDRFERYFTKADLGKGPVHHLIKAIHQDHNNVMWIGTLQGLNSMTLEKGKYRYQSYVHDAKRPESLSDNDIASILEDRQHNLWIGTHSAGLELLDPARTAFRHFRSKKGTANSISSNVIRKMMMAKDGKLWVSTLNGINIIDLENHSVRVLNHHPDDPSSLNQNSIYDMMQDAAGSIWVGTYYGGVNVYHENSTPFREYKSNTGKNALSSNVVSSVLEDKKHNLWVGTEAEGLNYYDRSSGKFNSFRHDPENPASLSSNLVKAVSIDHNGKVWVGTYEGGLDLFLPESQSFKHYEPNPGDPYALNSNRIVALLHDSQQRFWIGTRAQGVYLYNEKSDNFAPYTGQDARHDLKVVRCFFEDSKKNIWIACNSGTYILERNSNILRRFKTKDDHTLFNDINFIQEDSKGTIWLGGYESGLMRYIPELKTTRFFTKADGLPSNVVLGMLEDATGNLWVSTDNGLSRFDHKVFKTYTVRDGLPGNVFNYNSFFKDSKGEFFFGGFNGMVSFFPEQIKDNNMVPKAVFTRLKLFNKLVSINDETELLAENFSLTKAITFSHHQNIFTVDFALLNYIKSEKNRYAYKLEGFEKDWNYVNSPSATFTNLPSGTYTLLIRGSNNDGVWTAAPARLTIHVNPPFWKTWWAYLIYLSCFSGLLFLFSRFLWIRALLRREHELYQMKLDFFTNVSHEIRTPLTLIVGPLENLINETQESPALNRKLLRVRKNAGRLTRLVNELMDFRKAESGKLRLNISPGNIVLFAKEIFLSFQYLALKHQISYQFLTTEEQIEVYFDNEQLEKVLFNLLSNAFKFTPDGGAIHLSILKTTDGFLKINISDNGKGIPEESRAQLFTNFYQVKDPLSRNSGTGIGLALSKKIAQLHYGGLFLLDEKELTEAGMCTCFCLKLKLGQNHFSKEELVEEFLNSENPEHYQFEADPENTWSPQLPESTEEESLTLLIVEDNPEVRDFIVQSLSPYYQILVAENGAIGVELAIARIPDLIVSDVMMPVMDGLELCRTLKTDVRTSHIPIILLTARSGNIHEVNGLKTGAEAYLTKPFSINSLQLNISNLLMLQANMRRKFSQQITLQPSNILIESADEEFLNKVMGIIEKNFAEPEFSVNSLASDLGMSTPILYKKIKVLTGLTVNNFIKSVRLKRAAQLLRQNVYTVYEIAYIVGFNDPKYFSKEFVKQFGRTPSDYAFEE</sequence>
<dbReference type="PANTHER" id="PTHR43547:SF2">
    <property type="entry name" value="HYBRID SIGNAL TRANSDUCTION HISTIDINE KINASE C"/>
    <property type="match status" value="1"/>
</dbReference>
<evidence type="ECO:0000256" key="8">
    <source>
        <dbReference type="SAM" id="Phobius"/>
    </source>
</evidence>
<proteinExistence type="predicted"/>
<dbReference type="PRINTS" id="PR00344">
    <property type="entry name" value="BCTRLSENSOR"/>
</dbReference>
<evidence type="ECO:0000313" key="14">
    <source>
        <dbReference type="Proteomes" id="UP000183200"/>
    </source>
</evidence>
<organism evidence="13 14">
    <name type="scientific">Pedobacter steynii</name>
    <dbReference type="NCBI Taxonomy" id="430522"/>
    <lineage>
        <taxon>Bacteria</taxon>
        <taxon>Pseudomonadati</taxon>
        <taxon>Bacteroidota</taxon>
        <taxon>Sphingobacteriia</taxon>
        <taxon>Sphingobacteriales</taxon>
        <taxon>Sphingobacteriaceae</taxon>
        <taxon>Pedobacter</taxon>
    </lineage>
</organism>
<dbReference type="InterPro" id="IPR009057">
    <property type="entry name" value="Homeodomain-like_sf"/>
</dbReference>
<feature type="signal peptide" evidence="9">
    <location>
        <begin position="1"/>
        <end position="24"/>
    </location>
</feature>
<evidence type="ECO:0000256" key="3">
    <source>
        <dbReference type="ARBA" id="ARBA00022553"/>
    </source>
</evidence>
<keyword evidence="4" id="KW-0805">Transcription regulation</keyword>
<dbReference type="SMART" id="SM00448">
    <property type="entry name" value="REC"/>
    <property type="match status" value="1"/>
</dbReference>
<dbReference type="Gene3D" id="1.10.10.60">
    <property type="entry name" value="Homeodomain-like"/>
    <property type="match status" value="1"/>
</dbReference>
<dbReference type="GO" id="GO:0043565">
    <property type="term" value="F:sequence-specific DNA binding"/>
    <property type="evidence" value="ECO:0007669"/>
    <property type="project" value="InterPro"/>
</dbReference>
<dbReference type="OrthoDB" id="9809670at2"/>
<keyword evidence="6" id="KW-0804">Transcription</keyword>
<dbReference type="Proteomes" id="UP000183200">
    <property type="component" value="Unassembled WGS sequence"/>
</dbReference>
<dbReference type="InterPro" id="IPR005467">
    <property type="entry name" value="His_kinase_dom"/>
</dbReference>
<dbReference type="FunFam" id="1.10.287.130:FF:000045">
    <property type="entry name" value="Two-component system sensor histidine kinase/response regulator"/>
    <property type="match status" value="1"/>
</dbReference>
<keyword evidence="3 7" id="KW-0597">Phosphoprotein</keyword>
<dbReference type="InterPro" id="IPR036890">
    <property type="entry name" value="HATPase_C_sf"/>
</dbReference>
<dbReference type="PANTHER" id="PTHR43547">
    <property type="entry name" value="TWO-COMPONENT HISTIDINE KINASE"/>
    <property type="match status" value="1"/>
</dbReference>
<evidence type="ECO:0000259" key="10">
    <source>
        <dbReference type="PROSITE" id="PS01124"/>
    </source>
</evidence>
<feature type="domain" description="Histidine kinase" evidence="11">
    <location>
        <begin position="844"/>
        <end position="1066"/>
    </location>
</feature>
<dbReference type="Pfam" id="PF07495">
    <property type="entry name" value="Y_Y_Y"/>
    <property type="match status" value="1"/>
</dbReference>
<dbReference type="InterPro" id="IPR036097">
    <property type="entry name" value="HisK_dim/P_sf"/>
</dbReference>
<evidence type="ECO:0000256" key="4">
    <source>
        <dbReference type="ARBA" id="ARBA00023015"/>
    </source>
</evidence>
<evidence type="ECO:0000256" key="9">
    <source>
        <dbReference type="SAM" id="SignalP"/>
    </source>
</evidence>
<dbReference type="EMBL" id="FNGY01000002">
    <property type="protein sequence ID" value="SDL98915.1"/>
    <property type="molecule type" value="Genomic_DNA"/>
</dbReference>
<evidence type="ECO:0000259" key="11">
    <source>
        <dbReference type="PROSITE" id="PS50109"/>
    </source>
</evidence>
<dbReference type="InterPro" id="IPR011123">
    <property type="entry name" value="Y_Y_Y"/>
</dbReference>
<keyword evidence="5" id="KW-0238">DNA-binding</keyword>
<dbReference type="GO" id="GO:0000155">
    <property type="term" value="F:phosphorelay sensor kinase activity"/>
    <property type="evidence" value="ECO:0007669"/>
    <property type="project" value="InterPro"/>
</dbReference>
<dbReference type="Pfam" id="PF07494">
    <property type="entry name" value="Reg_prop"/>
    <property type="match status" value="9"/>
</dbReference>
<dbReference type="SUPFAM" id="SSF52172">
    <property type="entry name" value="CheY-like"/>
    <property type="match status" value="1"/>
</dbReference>
<dbReference type="CDD" id="cd00082">
    <property type="entry name" value="HisKA"/>
    <property type="match status" value="1"/>
</dbReference>
<evidence type="ECO:0000256" key="1">
    <source>
        <dbReference type="ARBA" id="ARBA00000085"/>
    </source>
</evidence>
<keyword evidence="8" id="KW-1133">Transmembrane helix</keyword>
<evidence type="ECO:0000256" key="5">
    <source>
        <dbReference type="ARBA" id="ARBA00023125"/>
    </source>
</evidence>
<accession>A0A1G9PLG1</accession>
<dbReference type="Pfam" id="PF00512">
    <property type="entry name" value="HisKA"/>
    <property type="match status" value="1"/>
</dbReference>
<evidence type="ECO:0000313" key="13">
    <source>
        <dbReference type="EMBL" id="SDL98915.1"/>
    </source>
</evidence>
<dbReference type="SUPFAM" id="SSF63829">
    <property type="entry name" value="Calcium-dependent phosphotriesterase"/>
    <property type="match status" value="3"/>
</dbReference>
<dbReference type="InterPro" id="IPR013783">
    <property type="entry name" value="Ig-like_fold"/>
</dbReference>
<dbReference type="InterPro" id="IPR018060">
    <property type="entry name" value="HTH_AraC"/>
</dbReference>
<dbReference type="SMART" id="SM00388">
    <property type="entry name" value="HisKA"/>
    <property type="match status" value="1"/>
</dbReference>
<dbReference type="FunFam" id="2.60.40.10:FF:000791">
    <property type="entry name" value="Two-component system sensor histidine kinase/response regulator"/>
    <property type="match status" value="1"/>
</dbReference>
<dbReference type="PROSITE" id="PS00041">
    <property type="entry name" value="HTH_ARAC_FAMILY_1"/>
    <property type="match status" value="1"/>
</dbReference>
<dbReference type="Gene3D" id="3.40.50.2300">
    <property type="match status" value="1"/>
</dbReference>
<dbReference type="SUPFAM" id="SSF55874">
    <property type="entry name" value="ATPase domain of HSP90 chaperone/DNA topoisomerase II/histidine kinase"/>
    <property type="match status" value="1"/>
</dbReference>
<reference evidence="14" key="1">
    <citation type="submission" date="2016-10" db="EMBL/GenBank/DDBJ databases">
        <authorList>
            <person name="Varghese N."/>
            <person name="Submissions S."/>
        </authorList>
    </citation>
    <scope>NUCLEOTIDE SEQUENCE [LARGE SCALE GENOMIC DNA]</scope>
    <source>
        <strain evidence="14">DSM 19110</strain>
    </source>
</reference>
<keyword evidence="14" id="KW-1185">Reference proteome</keyword>
<dbReference type="GO" id="GO:0003700">
    <property type="term" value="F:DNA-binding transcription factor activity"/>
    <property type="evidence" value="ECO:0007669"/>
    <property type="project" value="InterPro"/>
</dbReference>
<evidence type="ECO:0000256" key="6">
    <source>
        <dbReference type="ARBA" id="ARBA00023163"/>
    </source>
</evidence>
<dbReference type="SUPFAM" id="SSF46689">
    <property type="entry name" value="Homeodomain-like"/>
    <property type="match status" value="1"/>
</dbReference>
<dbReference type="InterPro" id="IPR001789">
    <property type="entry name" value="Sig_transdc_resp-reg_receiver"/>
</dbReference>
<evidence type="ECO:0000259" key="12">
    <source>
        <dbReference type="PROSITE" id="PS50110"/>
    </source>
</evidence>
<dbReference type="Gene3D" id="3.30.565.10">
    <property type="entry name" value="Histidine kinase-like ATPase, C-terminal domain"/>
    <property type="match status" value="1"/>
</dbReference>
<feature type="chain" id="PRO_5010186910" description="histidine kinase" evidence="9">
    <location>
        <begin position="25"/>
        <end position="1358"/>
    </location>
</feature>
<dbReference type="Gene3D" id="2.60.40.10">
    <property type="entry name" value="Immunoglobulins"/>
    <property type="match status" value="1"/>
</dbReference>
<name>A0A1G9PLG1_9SPHI</name>
<feature type="domain" description="Response regulatory" evidence="12">
    <location>
        <begin position="1111"/>
        <end position="1226"/>
    </location>
</feature>
<comment type="catalytic activity">
    <reaction evidence="1">
        <text>ATP + protein L-histidine = ADP + protein N-phospho-L-histidine.</text>
        <dbReference type="EC" id="2.7.13.3"/>
    </reaction>
</comment>
<feature type="domain" description="HTH araC/xylS-type" evidence="10">
    <location>
        <begin position="1258"/>
        <end position="1357"/>
    </location>
</feature>
<dbReference type="InterPro" id="IPR015943">
    <property type="entry name" value="WD40/YVTN_repeat-like_dom_sf"/>
</dbReference>
<dbReference type="SUPFAM" id="SSF47384">
    <property type="entry name" value="Homodimeric domain of signal transducing histidine kinase"/>
    <property type="match status" value="1"/>
</dbReference>
<dbReference type="Gene3D" id="2.130.10.10">
    <property type="entry name" value="YVTN repeat-like/Quinoprotein amine dehydrogenase"/>
    <property type="match status" value="2"/>
</dbReference>
<dbReference type="InterPro" id="IPR003661">
    <property type="entry name" value="HisK_dim/P_dom"/>
</dbReference>
<gene>
    <name evidence="13" type="ORF">SAMN05421820_102676</name>
</gene>
<dbReference type="Pfam" id="PF02518">
    <property type="entry name" value="HATPase_c"/>
    <property type="match status" value="1"/>
</dbReference>
<dbReference type="EC" id="2.7.13.3" evidence="2"/>
<dbReference type="Gene3D" id="1.10.287.130">
    <property type="match status" value="1"/>
</dbReference>
<dbReference type="Pfam" id="PF12833">
    <property type="entry name" value="HTH_18"/>
    <property type="match status" value="1"/>
</dbReference>
<dbReference type="STRING" id="430522.BFS30_18090"/>
<feature type="modified residue" description="4-aspartylphosphate" evidence="7">
    <location>
        <position position="1159"/>
    </location>
</feature>
<protein>
    <recommendedName>
        <fullName evidence="2">histidine kinase</fullName>
        <ecNumber evidence="2">2.7.13.3</ecNumber>
    </recommendedName>
</protein>
<dbReference type="SMART" id="SM00387">
    <property type="entry name" value="HATPase_c"/>
    <property type="match status" value="1"/>
</dbReference>
<dbReference type="SMART" id="SM00342">
    <property type="entry name" value="HTH_ARAC"/>
    <property type="match status" value="1"/>
</dbReference>
<dbReference type="InterPro" id="IPR018062">
    <property type="entry name" value="HTH_AraC-typ_CS"/>
</dbReference>
<keyword evidence="8" id="KW-0472">Membrane</keyword>
<keyword evidence="8" id="KW-0812">Transmembrane</keyword>
<dbReference type="PROSITE" id="PS50109">
    <property type="entry name" value="HIS_KIN"/>
    <property type="match status" value="1"/>
</dbReference>